<comment type="caution">
    <text evidence="1">The sequence shown here is derived from an EMBL/GenBank/DDBJ whole genome shotgun (WGS) entry which is preliminary data.</text>
</comment>
<evidence type="ECO:0000313" key="2">
    <source>
        <dbReference type="Proteomes" id="UP001209318"/>
    </source>
</evidence>
<name>A0AAE3IVD3_9BACI</name>
<proteinExistence type="predicted"/>
<dbReference type="RefSeq" id="WP_263073294.1">
    <property type="nucleotide sequence ID" value="NZ_JAOUSF010000003.1"/>
</dbReference>
<sequence>MGDLGTMLLEKYNALADKVVGWEVDLVNDALGNLLLSALNNLEIILPLTGIACLFIIKSTRPFAVGSLIIGLLLL</sequence>
<evidence type="ECO:0000313" key="1">
    <source>
        <dbReference type="EMBL" id="MCU9614059.1"/>
    </source>
</evidence>
<gene>
    <name evidence="1" type="ORF">OEV98_10860</name>
</gene>
<protein>
    <submittedName>
        <fullName evidence="1">Uncharacterized protein</fullName>
    </submittedName>
</protein>
<dbReference type="AlphaFoldDB" id="A0AAE3IVD3"/>
<keyword evidence="2" id="KW-1185">Reference proteome</keyword>
<dbReference type="Proteomes" id="UP001209318">
    <property type="component" value="Unassembled WGS sequence"/>
</dbReference>
<organism evidence="1 2">
    <name type="scientific">Perspicuibacillus lycopersici</name>
    <dbReference type="NCBI Taxonomy" id="1325689"/>
    <lineage>
        <taxon>Bacteria</taxon>
        <taxon>Bacillati</taxon>
        <taxon>Bacillota</taxon>
        <taxon>Bacilli</taxon>
        <taxon>Bacillales</taxon>
        <taxon>Bacillaceae</taxon>
        <taxon>Perspicuibacillus</taxon>
    </lineage>
</organism>
<dbReference type="EMBL" id="JAOUSF010000003">
    <property type="protein sequence ID" value="MCU9614059.1"/>
    <property type="molecule type" value="Genomic_DNA"/>
</dbReference>
<reference evidence="1" key="1">
    <citation type="submission" date="2022-10" db="EMBL/GenBank/DDBJ databases">
        <title>Description of Fervidibacillus gen. nov. in the family Fervidibacillaceae fam. nov. with two species, Fervidibacillus albus sp. nov., and Fervidibacillus halotolerans sp. nov., isolated from tidal flat sediments.</title>
        <authorList>
            <person name="Kwon K.K."/>
            <person name="Yang S.-H."/>
        </authorList>
    </citation>
    <scope>NUCLEOTIDE SEQUENCE</scope>
    <source>
        <strain evidence="1">JCM 19140</strain>
    </source>
</reference>
<accession>A0AAE3IVD3</accession>